<dbReference type="Proteomes" id="UP000887563">
    <property type="component" value="Unplaced"/>
</dbReference>
<dbReference type="AlphaFoldDB" id="A0A914MBP6"/>
<evidence type="ECO:0000256" key="4">
    <source>
        <dbReference type="ARBA" id="ARBA00022840"/>
    </source>
</evidence>
<evidence type="ECO:0000256" key="3">
    <source>
        <dbReference type="ARBA" id="ARBA00022806"/>
    </source>
</evidence>
<dbReference type="GO" id="GO:0016787">
    <property type="term" value="F:hydrolase activity"/>
    <property type="evidence" value="ECO:0007669"/>
    <property type="project" value="UniProtKB-KW"/>
</dbReference>
<name>A0A914MBP6_MELIC</name>
<dbReference type="InterPro" id="IPR041679">
    <property type="entry name" value="DNA2/NAM7-like_C"/>
</dbReference>
<reference evidence="7" key="1">
    <citation type="submission" date="2022-11" db="UniProtKB">
        <authorList>
            <consortium name="WormBaseParasite"/>
        </authorList>
    </citation>
    <scope>IDENTIFICATION</scope>
</reference>
<evidence type="ECO:0000256" key="2">
    <source>
        <dbReference type="ARBA" id="ARBA00022801"/>
    </source>
</evidence>
<dbReference type="SUPFAM" id="SSF52540">
    <property type="entry name" value="P-loop containing nucleoside triphosphate hydrolases"/>
    <property type="match status" value="1"/>
</dbReference>
<dbReference type="Gene3D" id="3.40.50.300">
    <property type="entry name" value="P-loop containing nucleotide triphosphate hydrolases"/>
    <property type="match status" value="2"/>
</dbReference>
<protein>
    <submittedName>
        <fullName evidence="7">DNA2/NAM7 helicase-like C-terminal domain-containing protein</fullName>
    </submittedName>
</protein>
<organism evidence="6 7">
    <name type="scientific">Meloidogyne incognita</name>
    <name type="common">Southern root-knot nematode worm</name>
    <name type="synonym">Oxyuris incognita</name>
    <dbReference type="NCBI Taxonomy" id="6306"/>
    <lineage>
        <taxon>Eukaryota</taxon>
        <taxon>Metazoa</taxon>
        <taxon>Ecdysozoa</taxon>
        <taxon>Nematoda</taxon>
        <taxon>Chromadorea</taxon>
        <taxon>Rhabditida</taxon>
        <taxon>Tylenchina</taxon>
        <taxon>Tylenchomorpha</taxon>
        <taxon>Tylenchoidea</taxon>
        <taxon>Meloidogynidae</taxon>
        <taxon>Meloidogyninae</taxon>
        <taxon>Meloidogyne</taxon>
        <taxon>Meloidogyne incognita group</taxon>
    </lineage>
</organism>
<keyword evidence="4" id="KW-0067">ATP-binding</keyword>
<accession>A0A914MBP6</accession>
<dbReference type="PANTHER" id="PTHR43788:SF8">
    <property type="entry name" value="DNA-BINDING PROTEIN SMUBP-2"/>
    <property type="match status" value="1"/>
</dbReference>
<keyword evidence="3" id="KW-0347">Helicase</keyword>
<sequence length="300" mass="34106">MFNMPNLKKMLITGDRRQLKVHLESLPRAVQVGFGLDSVIINLDASDGIGKTALQVGYRSHPHIVQCIEAGFYRPHGERLIAGRNPEERNMLTASQLKLPKAGSPLILIHQVDEAERDAVSMSSYNPGQTWTALRILWRLFNVLPPDSSILCICLYGTQANDIEREVLAEEELNRSVGNYSRRNTRPRSRRNGKEPFWCDPDRVNVSLSRARHGLVLIGNLHILEQKKGLKNFWLRQNKKQLLLAKTTWTSSELKVLNTTRKVNSWMQQVSQCALHHTMLKKDVAINEEFLSSPISLNLS</sequence>
<evidence type="ECO:0000259" key="5">
    <source>
        <dbReference type="Pfam" id="PF13087"/>
    </source>
</evidence>
<keyword evidence="6" id="KW-1185">Reference proteome</keyword>
<dbReference type="GO" id="GO:0043139">
    <property type="term" value="F:5'-3' DNA helicase activity"/>
    <property type="evidence" value="ECO:0007669"/>
    <property type="project" value="TreeGrafter"/>
</dbReference>
<dbReference type="InterPro" id="IPR050534">
    <property type="entry name" value="Coronavir_polyprotein_1ab"/>
</dbReference>
<dbReference type="PANTHER" id="PTHR43788">
    <property type="entry name" value="DNA2/NAM7 HELICASE FAMILY MEMBER"/>
    <property type="match status" value="1"/>
</dbReference>
<dbReference type="InterPro" id="IPR027417">
    <property type="entry name" value="P-loop_NTPase"/>
</dbReference>
<feature type="domain" description="DNA2/NAM7 helicase-like C-terminal" evidence="5">
    <location>
        <begin position="51"/>
        <end position="220"/>
    </location>
</feature>
<evidence type="ECO:0000313" key="7">
    <source>
        <dbReference type="WBParaSite" id="Minc3s01249g22078"/>
    </source>
</evidence>
<dbReference type="Pfam" id="PF13087">
    <property type="entry name" value="AAA_12"/>
    <property type="match status" value="1"/>
</dbReference>
<dbReference type="WBParaSite" id="Minc3s01249g22078">
    <property type="protein sequence ID" value="Minc3s01249g22078"/>
    <property type="gene ID" value="Minc3s01249g22078"/>
</dbReference>
<proteinExistence type="predicted"/>
<evidence type="ECO:0000256" key="1">
    <source>
        <dbReference type="ARBA" id="ARBA00022741"/>
    </source>
</evidence>
<evidence type="ECO:0000313" key="6">
    <source>
        <dbReference type="Proteomes" id="UP000887563"/>
    </source>
</evidence>
<keyword evidence="1" id="KW-0547">Nucleotide-binding</keyword>
<dbReference type="GO" id="GO:0005524">
    <property type="term" value="F:ATP binding"/>
    <property type="evidence" value="ECO:0007669"/>
    <property type="project" value="UniProtKB-KW"/>
</dbReference>
<keyword evidence="2" id="KW-0378">Hydrolase</keyword>